<feature type="region of interest" description="Disordered" evidence="1">
    <location>
        <begin position="20"/>
        <end position="76"/>
    </location>
</feature>
<dbReference type="EMBL" id="PQXI01000932">
    <property type="protein sequence ID" value="TGO11351.1"/>
    <property type="molecule type" value="Genomic_DNA"/>
</dbReference>
<evidence type="ECO:0000313" key="2">
    <source>
        <dbReference type="EMBL" id="TGO11351.1"/>
    </source>
</evidence>
<keyword evidence="3" id="KW-1185">Reference proteome</keyword>
<sequence>MPKCTKCGHSTCTCCRKCHHRQSNCTCKTKSSSEKRGSGSGSGSDDSRKSKGSHGSGGSSDSQKTHSSGKSELTELTRVYSEQIRSIIEKCEKEIIAENGKQALPDPKIWTDEMKAEYADYKAKGKAKDNSRKAFQRSYEQSLMKNASAEDFKTLRKDALTWAGDSVSEMKARLEFLIEYEGAYHNTKGHIEAVKNLTKNGRRAVNHAKSAKTRLESIK</sequence>
<dbReference type="Proteomes" id="UP000297910">
    <property type="component" value="Unassembled WGS sequence"/>
</dbReference>
<organism evidence="2 3">
    <name type="scientific">Botrytis paeoniae</name>
    <dbReference type="NCBI Taxonomy" id="278948"/>
    <lineage>
        <taxon>Eukaryota</taxon>
        <taxon>Fungi</taxon>
        <taxon>Dikarya</taxon>
        <taxon>Ascomycota</taxon>
        <taxon>Pezizomycotina</taxon>
        <taxon>Leotiomycetes</taxon>
        <taxon>Helotiales</taxon>
        <taxon>Sclerotiniaceae</taxon>
        <taxon>Botrytis</taxon>
    </lineage>
</organism>
<evidence type="ECO:0000313" key="3">
    <source>
        <dbReference type="Proteomes" id="UP000297910"/>
    </source>
</evidence>
<name>A0A4Z1EQ49_9HELO</name>
<gene>
    <name evidence="2" type="ORF">BPAE_0935g00010</name>
</gene>
<dbReference type="AlphaFoldDB" id="A0A4Z1EQ49"/>
<accession>A0A4Z1EQ49</accession>
<evidence type="ECO:0000256" key="1">
    <source>
        <dbReference type="SAM" id="MobiDB-lite"/>
    </source>
</evidence>
<reference evidence="2 3" key="1">
    <citation type="submission" date="2017-12" db="EMBL/GenBank/DDBJ databases">
        <title>Comparative genomics of Botrytis spp.</title>
        <authorList>
            <person name="Valero-Jimenez C.A."/>
            <person name="Tapia P."/>
            <person name="Veloso J."/>
            <person name="Silva-Moreno E."/>
            <person name="Staats M."/>
            <person name="Valdes J.H."/>
            <person name="Van Kan J.A.L."/>
        </authorList>
    </citation>
    <scope>NUCLEOTIDE SEQUENCE [LARGE SCALE GENOMIC DNA]</scope>
    <source>
        <strain evidence="2 3">Bp0003</strain>
    </source>
</reference>
<proteinExistence type="predicted"/>
<protein>
    <submittedName>
        <fullName evidence="2">Uncharacterized protein</fullName>
    </submittedName>
</protein>
<comment type="caution">
    <text evidence="2">The sequence shown here is derived from an EMBL/GenBank/DDBJ whole genome shotgun (WGS) entry which is preliminary data.</text>
</comment>